<feature type="transmembrane region" description="Helical" evidence="1">
    <location>
        <begin position="265"/>
        <end position="287"/>
    </location>
</feature>
<dbReference type="HOGENOM" id="CLU_665064_0_0_9"/>
<keyword evidence="1" id="KW-0472">Membrane</keyword>
<feature type="transmembrane region" description="Helical" evidence="1">
    <location>
        <begin position="42"/>
        <end position="68"/>
    </location>
</feature>
<reference evidence="3 4" key="1">
    <citation type="submission" date="2011-08" db="EMBL/GenBank/DDBJ databases">
        <authorList>
            <person name="Weinstock G."/>
            <person name="Sodergren E."/>
            <person name="Clifton S."/>
            <person name="Fulton L."/>
            <person name="Fulton B."/>
            <person name="Courtney L."/>
            <person name="Fronick C."/>
            <person name="Harrison M."/>
            <person name="Strong C."/>
            <person name="Farmer C."/>
            <person name="Delahaunty K."/>
            <person name="Markovic C."/>
            <person name="Hall O."/>
            <person name="Minx P."/>
            <person name="Tomlinson C."/>
            <person name="Mitreva M."/>
            <person name="Hou S."/>
            <person name="Chen J."/>
            <person name="Wollam A."/>
            <person name="Pepin K.H."/>
            <person name="Johnson M."/>
            <person name="Bhonagiri V."/>
            <person name="Zhang X."/>
            <person name="Suruliraj S."/>
            <person name="Warren W."/>
            <person name="Chinwalla A."/>
            <person name="Mardis E.R."/>
            <person name="Wilson R.K."/>
        </authorList>
    </citation>
    <scope>NUCLEOTIDE SEQUENCE [LARGE SCALE GENOMIC DNA]</scope>
    <source>
        <strain evidence="3 4">F0357</strain>
    </source>
</reference>
<accession>G9YJV1</accession>
<protein>
    <recommendedName>
        <fullName evidence="2">DUF2157 domain-containing protein</fullName>
    </recommendedName>
</protein>
<name>G9YJV1_9FIRM</name>
<dbReference type="STRING" id="861450.HMPREF0080_01957"/>
<dbReference type="EMBL" id="AGCJ01000088">
    <property type="protein sequence ID" value="EHM38025.1"/>
    <property type="molecule type" value="Genomic_DNA"/>
</dbReference>
<feature type="domain" description="DUF2157" evidence="2">
    <location>
        <begin position="16"/>
        <end position="156"/>
    </location>
</feature>
<keyword evidence="1" id="KW-0812">Transmembrane</keyword>
<feature type="transmembrane region" description="Helical" evidence="1">
    <location>
        <begin position="80"/>
        <end position="99"/>
    </location>
</feature>
<keyword evidence="4" id="KW-1185">Reference proteome</keyword>
<feature type="transmembrane region" description="Helical" evidence="1">
    <location>
        <begin position="346"/>
        <end position="366"/>
    </location>
</feature>
<dbReference type="Pfam" id="PF09925">
    <property type="entry name" value="DUF2157"/>
    <property type="match status" value="1"/>
</dbReference>
<dbReference type="eggNOG" id="ENOG5033RZP">
    <property type="taxonomic scope" value="Bacteria"/>
</dbReference>
<evidence type="ECO:0000313" key="3">
    <source>
        <dbReference type="EMBL" id="EHM38025.1"/>
    </source>
</evidence>
<feature type="transmembrane region" description="Helical" evidence="1">
    <location>
        <begin position="138"/>
        <end position="154"/>
    </location>
</feature>
<feature type="transmembrane region" description="Helical" evidence="1">
    <location>
        <begin position="161"/>
        <end position="179"/>
    </location>
</feature>
<feature type="transmembrane region" description="Helical" evidence="1">
    <location>
        <begin position="185"/>
        <end position="202"/>
    </location>
</feature>
<feature type="transmembrane region" description="Helical" evidence="1">
    <location>
        <begin position="293"/>
        <end position="313"/>
    </location>
</feature>
<feature type="transmembrane region" description="Helical" evidence="1">
    <location>
        <begin position="320"/>
        <end position="340"/>
    </location>
</feature>
<feature type="transmembrane region" description="Helical" evidence="1">
    <location>
        <begin position="233"/>
        <end position="253"/>
    </location>
</feature>
<proteinExistence type="predicted"/>
<dbReference type="Proteomes" id="UP000005481">
    <property type="component" value="Unassembled WGS sequence"/>
</dbReference>
<evidence type="ECO:0000256" key="1">
    <source>
        <dbReference type="SAM" id="Phobius"/>
    </source>
</evidence>
<comment type="caution">
    <text evidence="3">The sequence shown here is derived from an EMBL/GenBank/DDBJ whole genome shotgun (WGS) entry which is preliminary data.</text>
</comment>
<dbReference type="RefSeq" id="WP_006790921.1">
    <property type="nucleotide sequence ID" value="NZ_JH417615.1"/>
</dbReference>
<keyword evidence="1" id="KW-1133">Transmembrane helix</keyword>
<dbReference type="OrthoDB" id="1625677at2"/>
<gene>
    <name evidence="3" type="ORF">HMPREF0080_01957</name>
</gene>
<evidence type="ECO:0000313" key="4">
    <source>
        <dbReference type="Proteomes" id="UP000005481"/>
    </source>
</evidence>
<feature type="transmembrane region" description="Helical" evidence="1">
    <location>
        <begin position="106"/>
        <end position="126"/>
    </location>
</feature>
<dbReference type="PATRIC" id="fig|861450.3.peg.1809"/>
<dbReference type="AlphaFoldDB" id="G9YJV1"/>
<dbReference type="InterPro" id="IPR018677">
    <property type="entry name" value="DUF2157"/>
</dbReference>
<sequence length="413" mass="46378">MSEKSSEWLEREVDILVQEGLISESAREKIKERYKLRKRLSFFAWSPVMILVIIGMVLASIGACWLIANIWYNVSMTVRLAFAGVLLVLSQSGIFAGLIQGKQAQLSGEIACLVHYLTLFMTFAVVEQTFYIGWDRPAYIATCAILGLPAVYILRSIGGAVVYALALLLWAAAGGMINAPLGVGSVWLMLILMMPLYGVFYRHGDEVRLSLFAWLMTITVYAVFAMVMIESDYIPFLVLGTLAVVMMLTGYSIDIRKAYGTPFRWFGRIAAMGALIISTVPSSWFGIADIKGFHWSTTGITVLLFFIGAFLFLKRVKKRFWAPAIYAAIPVLLGIETLFVRSGIYSSLPLVLSFVVALFISFYEIVQGLKPEHMNHLRFTCCGAVISHCCRYRRQYVFSFCTRCGRHYRGVHR</sequence>
<evidence type="ECO:0000259" key="2">
    <source>
        <dbReference type="Pfam" id="PF09925"/>
    </source>
</evidence>
<organism evidence="3 4">
    <name type="scientific">Anaeroglobus geminatus F0357</name>
    <dbReference type="NCBI Taxonomy" id="861450"/>
    <lineage>
        <taxon>Bacteria</taxon>
        <taxon>Bacillati</taxon>
        <taxon>Bacillota</taxon>
        <taxon>Negativicutes</taxon>
        <taxon>Veillonellales</taxon>
        <taxon>Veillonellaceae</taxon>
        <taxon>Anaeroglobus</taxon>
    </lineage>
</organism>
<feature type="transmembrane region" description="Helical" evidence="1">
    <location>
        <begin position="209"/>
        <end position="227"/>
    </location>
</feature>